<dbReference type="InterPro" id="IPR023801">
    <property type="entry name" value="His_deacetylse_dom"/>
</dbReference>
<comment type="similarity">
    <text evidence="1">Belongs to the histone deacetylase family.</text>
</comment>
<evidence type="ECO:0000256" key="1">
    <source>
        <dbReference type="ARBA" id="ARBA00005947"/>
    </source>
</evidence>
<sequence>MIGLSVATLLFTHTDFLDHVEPPGHPEQVARIAAVTQALSGFDLIRRDAPLAEESEVLRCHPPEYLARIKAALPTRGWSQVDGDTYLSPGSLKAALRAVGGAGAAVDAVLAGAARNAFVAARPPGHHAETARAMGFCLFGAVAIAARRALDHHGLSRVAVLDFDVHHGNGTQDLLWDEGRVIFVSSHQMPLYPGTGLASETGAQGQIVNLPLRPGSGGGAMRAAWTPALAQVRAFAPELILISAGFDAHADDPLAQLEWEVEDFVWLTEAICDLADHSCGGRVVSVLEGGYDLPALAASAAAHVDVLLRRGE</sequence>
<dbReference type="GO" id="GO:0004407">
    <property type="term" value="F:histone deacetylase activity"/>
    <property type="evidence" value="ECO:0007669"/>
    <property type="project" value="TreeGrafter"/>
</dbReference>
<evidence type="ECO:0000313" key="3">
    <source>
        <dbReference type="EMBL" id="GGW29062.1"/>
    </source>
</evidence>
<dbReference type="InterPro" id="IPR037138">
    <property type="entry name" value="His_deacetylse_dom_sf"/>
</dbReference>
<dbReference type="EMBL" id="BMYQ01000004">
    <property type="protein sequence ID" value="GGW29062.1"/>
    <property type="molecule type" value="Genomic_DNA"/>
</dbReference>
<evidence type="ECO:0000259" key="2">
    <source>
        <dbReference type="Pfam" id="PF00850"/>
    </source>
</evidence>
<reference evidence="3" key="1">
    <citation type="journal article" date="2014" name="Int. J. Syst. Evol. Microbiol.">
        <title>Complete genome sequence of Corynebacterium casei LMG S-19264T (=DSM 44701T), isolated from a smear-ripened cheese.</title>
        <authorList>
            <consortium name="US DOE Joint Genome Institute (JGI-PGF)"/>
            <person name="Walter F."/>
            <person name="Albersmeier A."/>
            <person name="Kalinowski J."/>
            <person name="Ruckert C."/>
        </authorList>
    </citation>
    <scope>NUCLEOTIDE SEQUENCE</scope>
    <source>
        <strain evidence="3">KCTC 23714</strain>
    </source>
</reference>
<organism evidence="3 4">
    <name type="scientific">Gemmobacter lanyuensis</name>
    <dbReference type="NCBI Taxonomy" id="1054497"/>
    <lineage>
        <taxon>Bacteria</taxon>
        <taxon>Pseudomonadati</taxon>
        <taxon>Pseudomonadota</taxon>
        <taxon>Alphaproteobacteria</taxon>
        <taxon>Rhodobacterales</taxon>
        <taxon>Paracoccaceae</taxon>
        <taxon>Gemmobacter</taxon>
    </lineage>
</organism>
<evidence type="ECO:0000313" key="4">
    <source>
        <dbReference type="Proteomes" id="UP000628984"/>
    </source>
</evidence>
<dbReference type="InterPro" id="IPR023696">
    <property type="entry name" value="Ureohydrolase_dom_sf"/>
</dbReference>
<dbReference type="PANTHER" id="PTHR10625">
    <property type="entry name" value="HISTONE DEACETYLASE HDAC1-RELATED"/>
    <property type="match status" value="1"/>
</dbReference>
<dbReference type="Gene3D" id="3.40.800.20">
    <property type="entry name" value="Histone deacetylase domain"/>
    <property type="match status" value="1"/>
</dbReference>
<comment type="caution">
    <text evidence="3">The sequence shown here is derived from an EMBL/GenBank/DDBJ whole genome shotgun (WGS) entry which is preliminary data.</text>
</comment>
<dbReference type="RefSeq" id="WP_189633427.1">
    <property type="nucleotide sequence ID" value="NZ_BMYQ01000004.1"/>
</dbReference>
<dbReference type="InterPro" id="IPR000286">
    <property type="entry name" value="HDACs"/>
</dbReference>
<dbReference type="AlphaFoldDB" id="A0A918MJV9"/>
<dbReference type="CDD" id="cd11599">
    <property type="entry name" value="HDAC_classII_2"/>
    <property type="match status" value="1"/>
</dbReference>
<dbReference type="Pfam" id="PF00850">
    <property type="entry name" value="Hist_deacetyl"/>
    <property type="match status" value="1"/>
</dbReference>
<dbReference type="PANTHER" id="PTHR10625:SF10">
    <property type="entry name" value="HISTONE DEACETYLASE HDAC1"/>
    <property type="match status" value="1"/>
</dbReference>
<name>A0A918MJV9_9RHOB</name>
<reference evidence="3" key="2">
    <citation type="submission" date="2020-09" db="EMBL/GenBank/DDBJ databases">
        <authorList>
            <person name="Sun Q."/>
            <person name="Kim S."/>
        </authorList>
    </citation>
    <scope>NUCLEOTIDE SEQUENCE</scope>
    <source>
        <strain evidence="3">KCTC 23714</strain>
    </source>
</reference>
<dbReference type="SUPFAM" id="SSF52768">
    <property type="entry name" value="Arginase/deacetylase"/>
    <property type="match status" value="1"/>
</dbReference>
<dbReference type="GO" id="GO:0040029">
    <property type="term" value="P:epigenetic regulation of gene expression"/>
    <property type="evidence" value="ECO:0007669"/>
    <property type="project" value="TreeGrafter"/>
</dbReference>
<dbReference type="Proteomes" id="UP000628984">
    <property type="component" value="Unassembled WGS sequence"/>
</dbReference>
<accession>A0A918MJV9</accession>
<dbReference type="PRINTS" id="PR01270">
    <property type="entry name" value="HDASUPER"/>
</dbReference>
<gene>
    <name evidence="3" type="ORF">GCM10011452_16980</name>
</gene>
<proteinExistence type="inferred from homology"/>
<protein>
    <submittedName>
        <fullName evidence="3">Acetoin utilization protein</fullName>
    </submittedName>
</protein>
<feature type="domain" description="Histone deacetylase" evidence="2">
    <location>
        <begin position="25"/>
        <end position="306"/>
    </location>
</feature>
<keyword evidence="4" id="KW-1185">Reference proteome</keyword>